<protein>
    <submittedName>
        <fullName evidence="3">Uncharacterized protein</fullName>
    </submittedName>
</protein>
<dbReference type="EMBL" id="JAJNBZ010000001">
    <property type="protein sequence ID" value="MCE5168149.1"/>
    <property type="molecule type" value="Genomic_DNA"/>
</dbReference>
<evidence type="ECO:0000256" key="1">
    <source>
        <dbReference type="SAM" id="MobiDB-lite"/>
    </source>
</evidence>
<keyword evidence="2" id="KW-0812">Transmembrane</keyword>
<evidence type="ECO:0000313" key="4">
    <source>
        <dbReference type="Proteomes" id="UP001199916"/>
    </source>
</evidence>
<dbReference type="RefSeq" id="WP_233695478.1">
    <property type="nucleotide sequence ID" value="NZ_JAJNBZ010000001.1"/>
</dbReference>
<accession>A0ABS8YAG2</accession>
<dbReference type="Proteomes" id="UP001199916">
    <property type="component" value="Unassembled WGS sequence"/>
</dbReference>
<gene>
    <name evidence="3" type="ORF">LQV63_02285</name>
</gene>
<sequence length="246" mass="27831">MADTIGRRTQSSLKSKKLWLILIWVGGLLLLLAIFLFGWLPVQEARQQLTALEDVEMLEKRLASISSQPDPIQTTAADWLRWHRAVPGQHDESAWLQQVRELSRRTGINVKKLRFVERQLLLAPSEQRLEEADANAAGAASGAENEFGDEGAPPLVEERAQLANEGTPAIEQWTYELEGAADYESWLSWLSDIQRQERLHRLEKWTMQHSYSIDMAATDSHSKELYNVQLTIHVYTSPGTDALATS</sequence>
<organism evidence="3 4">
    <name type="scientific">Paenibacillus profundus</name>
    <dbReference type="NCBI Taxonomy" id="1173085"/>
    <lineage>
        <taxon>Bacteria</taxon>
        <taxon>Bacillati</taxon>
        <taxon>Bacillota</taxon>
        <taxon>Bacilli</taxon>
        <taxon>Bacillales</taxon>
        <taxon>Paenibacillaceae</taxon>
        <taxon>Paenibacillus</taxon>
    </lineage>
</organism>
<name>A0ABS8YAG2_9BACL</name>
<keyword evidence="2" id="KW-1133">Transmembrane helix</keyword>
<reference evidence="3 4" key="1">
    <citation type="submission" date="2021-11" db="EMBL/GenBank/DDBJ databases">
        <title>Draft genome sequence of Paenibacillus profundus YoMME, a new Gram-positive bacteria with exoelectrogenic properties.</title>
        <authorList>
            <person name="Hubenova Y."/>
            <person name="Hubenova E."/>
            <person name="Manasiev Y."/>
            <person name="Peykov S."/>
            <person name="Mitov M."/>
        </authorList>
    </citation>
    <scope>NUCLEOTIDE SEQUENCE [LARGE SCALE GENOMIC DNA]</scope>
    <source>
        <strain evidence="3 4">YoMME</strain>
    </source>
</reference>
<evidence type="ECO:0000256" key="2">
    <source>
        <dbReference type="SAM" id="Phobius"/>
    </source>
</evidence>
<feature type="compositionally biased region" description="Low complexity" evidence="1">
    <location>
        <begin position="134"/>
        <end position="145"/>
    </location>
</feature>
<keyword evidence="2" id="KW-0472">Membrane</keyword>
<feature type="region of interest" description="Disordered" evidence="1">
    <location>
        <begin position="132"/>
        <end position="151"/>
    </location>
</feature>
<proteinExistence type="predicted"/>
<feature type="transmembrane region" description="Helical" evidence="2">
    <location>
        <begin position="18"/>
        <end position="40"/>
    </location>
</feature>
<keyword evidence="4" id="KW-1185">Reference proteome</keyword>
<comment type="caution">
    <text evidence="3">The sequence shown here is derived from an EMBL/GenBank/DDBJ whole genome shotgun (WGS) entry which is preliminary data.</text>
</comment>
<evidence type="ECO:0000313" key="3">
    <source>
        <dbReference type="EMBL" id="MCE5168149.1"/>
    </source>
</evidence>